<name>A0A0E9Q5S6_ANGAN</name>
<evidence type="ECO:0000313" key="1">
    <source>
        <dbReference type="EMBL" id="JAH11458.1"/>
    </source>
</evidence>
<reference evidence="1" key="1">
    <citation type="submission" date="2014-11" db="EMBL/GenBank/DDBJ databases">
        <authorList>
            <person name="Amaro Gonzalez C."/>
        </authorList>
    </citation>
    <scope>NUCLEOTIDE SEQUENCE</scope>
</reference>
<sequence length="12" mass="1565">MLNGYFHWRVNK</sequence>
<proteinExistence type="predicted"/>
<protein>
    <submittedName>
        <fullName evidence="1">Uncharacterized protein</fullName>
    </submittedName>
</protein>
<organism evidence="1">
    <name type="scientific">Anguilla anguilla</name>
    <name type="common">European freshwater eel</name>
    <name type="synonym">Muraena anguilla</name>
    <dbReference type="NCBI Taxonomy" id="7936"/>
    <lineage>
        <taxon>Eukaryota</taxon>
        <taxon>Metazoa</taxon>
        <taxon>Chordata</taxon>
        <taxon>Craniata</taxon>
        <taxon>Vertebrata</taxon>
        <taxon>Euteleostomi</taxon>
        <taxon>Actinopterygii</taxon>
        <taxon>Neopterygii</taxon>
        <taxon>Teleostei</taxon>
        <taxon>Anguilliformes</taxon>
        <taxon>Anguillidae</taxon>
        <taxon>Anguilla</taxon>
    </lineage>
</organism>
<reference evidence="1" key="2">
    <citation type="journal article" date="2015" name="Fish Shellfish Immunol.">
        <title>Early steps in the European eel (Anguilla anguilla)-Vibrio vulnificus interaction in the gills: Role of the RtxA13 toxin.</title>
        <authorList>
            <person name="Callol A."/>
            <person name="Pajuelo D."/>
            <person name="Ebbesson L."/>
            <person name="Teles M."/>
            <person name="MacKenzie S."/>
            <person name="Amaro C."/>
        </authorList>
    </citation>
    <scope>NUCLEOTIDE SEQUENCE</scope>
</reference>
<dbReference type="EMBL" id="GBXM01097119">
    <property type="protein sequence ID" value="JAH11458.1"/>
    <property type="molecule type" value="Transcribed_RNA"/>
</dbReference>
<accession>A0A0E9Q5S6</accession>